<dbReference type="EMBL" id="ADVL01000091">
    <property type="protein sequence ID" value="EFH13319.1"/>
    <property type="molecule type" value="Genomic_DNA"/>
</dbReference>
<evidence type="ECO:0000313" key="2">
    <source>
        <dbReference type="Proteomes" id="UP000005324"/>
    </source>
</evidence>
<feature type="non-terminal residue" evidence="1">
    <location>
        <position position="1"/>
    </location>
</feature>
<dbReference type="RefSeq" id="WP_007003521.1">
    <property type="nucleotide sequence ID" value="NZ_GG770778.1"/>
</dbReference>
<gene>
    <name evidence="1" type="ORF">HMPREF0731_0461</name>
</gene>
<comment type="caution">
    <text evidence="1">The sequence shown here is derived from an EMBL/GenBank/DDBJ whole genome shotgun (WGS) entry which is preliminary data.</text>
</comment>
<protein>
    <submittedName>
        <fullName evidence="1">Uncharacterized protein</fullName>
    </submittedName>
</protein>
<sequence length="122" mass="12463">TFYRGGQDAALLQAPALAAAPALPLCAGDPVPGQPVRLVTALRDMPAEIAGLMREADPRHGGYAELALRMEPGESGGAVLASGPAGECLLGLVSHREDAASGLSRTRIVPAGTLRGFLGRRP</sequence>
<accession>D5RHA2</accession>
<dbReference type="AlphaFoldDB" id="D5RHA2"/>
<name>D5RHA2_9PROT</name>
<keyword evidence="2" id="KW-1185">Reference proteome</keyword>
<proteinExistence type="predicted"/>
<evidence type="ECO:0000313" key="1">
    <source>
        <dbReference type="EMBL" id="EFH13319.1"/>
    </source>
</evidence>
<dbReference type="HOGENOM" id="CLU_2020234_0_0_5"/>
<organism evidence="1 2">
    <name type="scientific">Pseudoroseomonas cervicalis ATCC 49957</name>
    <dbReference type="NCBI Taxonomy" id="525371"/>
    <lineage>
        <taxon>Bacteria</taxon>
        <taxon>Pseudomonadati</taxon>
        <taxon>Pseudomonadota</taxon>
        <taxon>Alphaproteobacteria</taxon>
        <taxon>Acetobacterales</taxon>
        <taxon>Roseomonadaceae</taxon>
        <taxon>Roseomonas</taxon>
    </lineage>
</organism>
<dbReference type="Proteomes" id="UP000005324">
    <property type="component" value="Unassembled WGS sequence"/>
</dbReference>
<reference evidence="1 2" key="1">
    <citation type="submission" date="2010-04" db="EMBL/GenBank/DDBJ databases">
        <authorList>
            <person name="Qin X."/>
            <person name="Bachman B."/>
            <person name="Battles P."/>
            <person name="Bell A."/>
            <person name="Bess C."/>
            <person name="Bickham C."/>
            <person name="Chaboub L."/>
            <person name="Chen D."/>
            <person name="Coyle M."/>
            <person name="Deiros D.R."/>
            <person name="Dinh H."/>
            <person name="Forbes L."/>
            <person name="Fowler G."/>
            <person name="Francisco L."/>
            <person name="Fu Q."/>
            <person name="Gubbala S."/>
            <person name="Hale W."/>
            <person name="Han Y."/>
            <person name="Hemphill L."/>
            <person name="Highlander S.K."/>
            <person name="Hirani K."/>
            <person name="Hogues M."/>
            <person name="Jackson L."/>
            <person name="Jakkamsetti A."/>
            <person name="Javaid M."/>
            <person name="Jiang H."/>
            <person name="Korchina V."/>
            <person name="Kovar C."/>
            <person name="Lara F."/>
            <person name="Lee S."/>
            <person name="Mata R."/>
            <person name="Mathew T."/>
            <person name="Moen C."/>
            <person name="Morales K."/>
            <person name="Munidasa M."/>
            <person name="Nazareth L."/>
            <person name="Ngo R."/>
            <person name="Nguyen L."/>
            <person name="Okwuonu G."/>
            <person name="Ongeri F."/>
            <person name="Patil S."/>
            <person name="Petrosino J."/>
            <person name="Pham C."/>
            <person name="Pham P."/>
            <person name="Pu L.-L."/>
            <person name="Puazo M."/>
            <person name="Raj R."/>
            <person name="Reid J."/>
            <person name="Rouhana J."/>
            <person name="Saada N."/>
            <person name="Shang Y."/>
            <person name="Simmons D."/>
            <person name="Thornton R."/>
            <person name="Warren J."/>
            <person name="Weissenberger G."/>
            <person name="Zhang J."/>
            <person name="Zhang L."/>
            <person name="Zhou C."/>
            <person name="Zhu D."/>
            <person name="Muzny D."/>
            <person name="Worley K."/>
            <person name="Gibbs R."/>
        </authorList>
    </citation>
    <scope>NUCLEOTIDE SEQUENCE [LARGE SCALE GENOMIC DNA]</scope>
    <source>
        <strain evidence="1 2">ATCC 49957</strain>
    </source>
</reference>